<proteinExistence type="predicted"/>
<keyword evidence="3" id="KW-1185">Reference proteome</keyword>
<dbReference type="EMBL" id="CP046620">
    <property type="protein sequence ID" value="QHQ35840.1"/>
    <property type="molecule type" value="Genomic_DNA"/>
</dbReference>
<keyword evidence="1" id="KW-0472">Membrane</keyword>
<reference evidence="2 3" key="1">
    <citation type="submission" date="2019-12" db="EMBL/GenBank/DDBJ databases">
        <title>Complete genome sequence of Algicella marina strain 9Alg 56(T) isolated from the red alga Tichocarpus crinitus.</title>
        <authorList>
            <person name="Kim S.-G."/>
            <person name="Nedashkovskaya O.I."/>
        </authorList>
    </citation>
    <scope>NUCLEOTIDE SEQUENCE [LARGE SCALE GENOMIC DNA]</scope>
    <source>
        <strain evidence="2 3">9Alg 56</strain>
    </source>
</reference>
<evidence type="ECO:0000313" key="3">
    <source>
        <dbReference type="Proteomes" id="UP000464495"/>
    </source>
</evidence>
<keyword evidence="1" id="KW-0812">Transmembrane</keyword>
<dbReference type="RefSeq" id="WP_161862398.1">
    <property type="nucleotide sequence ID" value="NZ_CP046620.1"/>
</dbReference>
<feature type="transmembrane region" description="Helical" evidence="1">
    <location>
        <begin position="78"/>
        <end position="97"/>
    </location>
</feature>
<dbReference type="KEGG" id="amaq:GO499_11985"/>
<organism evidence="2 3">
    <name type="scientific">Algicella marina</name>
    <dbReference type="NCBI Taxonomy" id="2683284"/>
    <lineage>
        <taxon>Bacteria</taxon>
        <taxon>Pseudomonadati</taxon>
        <taxon>Pseudomonadota</taxon>
        <taxon>Alphaproteobacteria</taxon>
        <taxon>Rhodobacterales</taxon>
        <taxon>Paracoccaceae</taxon>
        <taxon>Algicella</taxon>
    </lineage>
</organism>
<feature type="transmembrane region" description="Helical" evidence="1">
    <location>
        <begin position="55"/>
        <end position="73"/>
    </location>
</feature>
<keyword evidence="1" id="KW-1133">Transmembrane helix</keyword>
<gene>
    <name evidence="2" type="ORF">GO499_11985</name>
</gene>
<evidence type="ECO:0000256" key="1">
    <source>
        <dbReference type="SAM" id="Phobius"/>
    </source>
</evidence>
<protein>
    <submittedName>
        <fullName evidence="2">Uncharacterized protein</fullName>
    </submittedName>
</protein>
<name>A0A6P1T221_9RHOB</name>
<sequence length="144" mass="16058">MSERAERMIWVKVDRPAALGHAKGRLGWALWLIVVFLTLRAAWFAQVALAFDGGIALWGQVGLMLVLVTMLVLRVPLAFPLMILHGAVVLIWFVRGLGEGQEVAALVDLGLHVPVLFYMVEGLRPNLIYRHRFRAYRGGEADAN</sequence>
<feature type="transmembrane region" description="Helical" evidence="1">
    <location>
        <begin position="103"/>
        <end position="120"/>
    </location>
</feature>
<accession>A0A6P1T221</accession>
<evidence type="ECO:0000313" key="2">
    <source>
        <dbReference type="EMBL" id="QHQ35840.1"/>
    </source>
</evidence>
<dbReference type="AlphaFoldDB" id="A0A6P1T221"/>
<feature type="transmembrane region" description="Helical" evidence="1">
    <location>
        <begin position="28"/>
        <end position="49"/>
    </location>
</feature>
<dbReference type="Proteomes" id="UP000464495">
    <property type="component" value="Chromosome"/>
</dbReference>